<reference evidence="6 7" key="1">
    <citation type="journal article" date="2018" name="Mol. Plant">
        <title>The genome of Artemisia annua provides insight into the evolution of Asteraceae family and artemisinin biosynthesis.</title>
        <authorList>
            <person name="Shen Q."/>
            <person name="Zhang L."/>
            <person name="Liao Z."/>
            <person name="Wang S."/>
            <person name="Yan T."/>
            <person name="Shi P."/>
            <person name="Liu M."/>
            <person name="Fu X."/>
            <person name="Pan Q."/>
            <person name="Wang Y."/>
            <person name="Lv Z."/>
            <person name="Lu X."/>
            <person name="Zhang F."/>
            <person name="Jiang W."/>
            <person name="Ma Y."/>
            <person name="Chen M."/>
            <person name="Hao X."/>
            <person name="Li L."/>
            <person name="Tang Y."/>
            <person name="Lv G."/>
            <person name="Zhou Y."/>
            <person name="Sun X."/>
            <person name="Brodelius P.E."/>
            <person name="Rose J.K.C."/>
            <person name="Tang K."/>
        </authorList>
    </citation>
    <scope>NUCLEOTIDE SEQUENCE [LARGE SCALE GENOMIC DNA]</scope>
    <source>
        <strain evidence="7">cv. Huhao1</strain>
        <tissue evidence="6">Leaf</tissue>
    </source>
</reference>
<keyword evidence="2" id="KW-0747">Spliceosome</keyword>
<evidence type="ECO:0000256" key="3">
    <source>
        <dbReference type="ARBA" id="ARBA00023187"/>
    </source>
</evidence>
<evidence type="ECO:0000256" key="1">
    <source>
        <dbReference type="ARBA" id="ARBA00022664"/>
    </source>
</evidence>
<keyword evidence="3" id="KW-0508">mRNA splicing</keyword>
<dbReference type="GO" id="GO:0003723">
    <property type="term" value="F:RNA binding"/>
    <property type="evidence" value="ECO:0007669"/>
    <property type="project" value="UniProtKB-UniRule"/>
</dbReference>
<evidence type="ECO:0000313" key="7">
    <source>
        <dbReference type="Proteomes" id="UP000245207"/>
    </source>
</evidence>
<dbReference type="GO" id="GO:0005681">
    <property type="term" value="C:spliceosomal complex"/>
    <property type="evidence" value="ECO:0007669"/>
    <property type="project" value="UniProtKB-KW"/>
</dbReference>
<evidence type="ECO:0000256" key="4">
    <source>
        <dbReference type="PROSITE-ProRule" id="PRU00176"/>
    </source>
</evidence>
<dbReference type="InterPro" id="IPR035979">
    <property type="entry name" value="RBD_domain_sf"/>
</dbReference>
<dbReference type="OrthoDB" id="1744977at2759"/>
<dbReference type="EMBL" id="PKPP01001653">
    <property type="protein sequence ID" value="PWA80930.1"/>
    <property type="molecule type" value="Genomic_DNA"/>
</dbReference>
<evidence type="ECO:0000313" key="6">
    <source>
        <dbReference type="EMBL" id="PWA80930.1"/>
    </source>
</evidence>
<dbReference type="InterPro" id="IPR000504">
    <property type="entry name" value="RRM_dom"/>
</dbReference>
<dbReference type="InterPro" id="IPR050907">
    <property type="entry name" value="SRSF"/>
</dbReference>
<dbReference type="Pfam" id="PF00076">
    <property type="entry name" value="RRM_1"/>
    <property type="match status" value="1"/>
</dbReference>
<dbReference type="CDD" id="cd00590">
    <property type="entry name" value="RRM_SF"/>
    <property type="match status" value="1"/>
</dbReference>
<keyword evidence="7" id="KW-1185">Reference proteome</keyword>
<keyword evidence="1" id="KW-0507">mRNA processing</keyword>
<evidence type="ECO:0000259" key="5">
    <source>
        <dbReference type="PROSITE" id="PS50102"/>
    </source>
</evidence>
<sequence length="237" mass="27052">MGRSYSMEDDVARIAKSVFVTNFPDSFGPRDLWNLCQAYGKVVDVFIPYRKSKSGKRYAFVRFIRVDNIDRLIGNLCTLWVGRLHLHANAVRYERPRKSVPKSNGTPHRSQARDFSYANAVSNVKTPNRFSVLDGPTLVLDDSCGNDADLSRHVFGKVKDFNSINTLKLILDKEGFDDINLSYLGGLWIMIELHNVEARTNFLLHSGVRSWFHELVAAYADFISTERIVWVDVEGFQ</sequence>
<dbReference type="GO" id="GO:0008380">
    <property type="term" value="P:RNA splicing"/>
    <property type="evidence" value="ECO:0007669"/>
    <property type="project" value="UniProtKB-KW"/>
</dbReference>
<gene>
    <name evidence="6" type="ORF">CTI12_AA191580</name>
</gene>
<evidence type="ECO:0000256" key="2">
    <source>
        <dbReference type="ARBA" id="ARBA00022728"/>
    </source>
</evidence>
<dbReference type="PANTHER" id="PTHR23147">
    <property type="entry name" value="SERINE/ARGININE RICH SPLICING FACTOR"/>
    <property type="match status" value="1"/>
</dbReference>
<protein>
    <recommendedName>
        <fullName evidence="5">RRM domain-containing protein</fullName>
    </recommendedName>
</protein>
<dbReference type="PROSITE" id="PS50102">
    <property type="entry name" value="RRM"/>
    <property type="match status" value="1"/>
</dbReference>
<dbReference type="SUPFAM" id="SSF54928">
    <property type="entry name" value="RNA-binding domain, RBD"/>
    <property type="match status" value="1"/>
</dbReference>
<dbReference type="SMART" id="SM00360">
    <property type="entry name" value="RRM"/>
    <property type="match status" value="1"/>
</dbReference>
<name>A0A2U1P5G1_ARTAN</name>
<dbReference type="GO" id="GO:0006397">
    <property type="term" value="P:mRNA processing"/>
    <property type="evidence" value="ECO:0007669"/>
    <property type="project" value="UniProtKB-KW"/>
</dbReference>
<keyword evidence="4" id="KW-0694">RNA-binding</keyword>
<comment type="caution">
    <text evidence="6">The sequence shown here is derived from an EMBL/GenBank/DDBJ whole genome shotgun (WGS) entry which is preliminary data.</text>
</comment>
<feature type="domain" description="RRM" evidence="5">
    <location>
        <begin position="16"/>
        <end position="98"/>
    </location>
</feature>
<dbReference type="AlphaFoldDB" id="A0A2U1P5G1"/>
<organism evidence="6 7">
    <name type="scientific">Artemisia annua</name>
    <name type="common">Sweet wormwood</name>
    <dbReference type="NCBI Taxonomy" id="35608"/>
    <lineage>
        <taxon>Eukaryota</taxon>
        <taxon>Viridiplantae</taxon>
        <taxon>Streptophyta</taxon>
        <taxon>Embryophyta</taxon>
        <taxon>Tracheophyta</taxon>
        <taxon>Spermatophyta</taxon>
        <taxon>Magnoliopsida</taxon>
        <taxon>eudicotyledons</taxon>
        <taxon>Gunneridae</taxon>
        <taxon>Pentapetalae</taxon>
        <taxon>asterids</taxon>
        <taxon>campanulids</taxon>
        <taxon>Asterales</taxon>
        <taxon>Asteraceae</taxon>
        <taxon>Asteroideae</taxon>
        <taxon>Anthemideae</taxon>
        <taxon>Artemisiinae</taxon>
        <taxon>Artemisia</taxon>
    </lineage>
</organism>
<proteinExistence type="predicted"/>
<dbReference type="InterPro" id="IPR012677">
    <property type="entry name" value="Nucleotide-bd_a/b_plait_sf"/>
</dbReference>
<dbReference type="Gene3D" id="3.30.70.330">
    <property type="match status" value="1"/>
</dbReference>
<dbReference type="Proteomes" id="UP000245207">
    <property type="component" value="Unassembled WGS sequence"/>
</dbReference>
<accession>A0A2U1P5G1</accession>